<dbReference type="FunFam" id="3.40.50.2000:FF:000029">
    <property type="entry name" value="Sterol 3-beta-glucosyltransferase"/>
    <property type="match status" value="1"/>
</dbReference>
<evidence type="ECO:0000256" key="1">
    <source>
        <dbReference type="ARBA" id="ARBA00006962"/>
    </source>
</evidence>
<feature type="compositionally biased region" description="Polar residues" evidence="8">
    <location>
        <begin position="529"/>
        <end position="540"/>
    </location>
</feature>
<evidence type="ECO:0000313" key="10">
    <source>
        <dbReference type="EMBL" id="KAE8254163.1"/>
    </source>
</evidence>
<feature type="compositionally biased region" description="Polar residues" evidence="8">
    <location>
        <begin position="1351"/>
        <end position="1360"/>
    </location>
</feature>
<feature type="region of interest" description="Disordered" evidence="8">
    <location>
        <begin position="1015"/>
        <end position="1036"/>
    </location>
</feature>
<dbReference type="InterPro" id="IPR011993">
    <property type="entry name" value="PH-like_dom_sf"/>
</dbReference>
<reference evidence="10" key="1">
    <citation type="submission" date="2016-04" db="EMBL/GenBank/DDBJ databases">
        <authorList>
            <person name="Nguyen H.D."/>
            <person name="Samba Siva P."/>
            <person name="Cullis J."/>
            <person name="Levesque C.A."/>
            <person name="Hambleton S."/>
        </authorList>
    </citation>
    <scope>NUCLEOTIDE SEQUENCE</scope>
    <source>
        <strain evidence="10">DAOMC 236416</strain>
    </source>
</reference>
<feature type="region of interest" description="Disordered" evidence="8">
    <location>
        <begin position="1"/>
        <end position="64"/>
    </location>
</feature>
<evidence type="ECO:0000256" key="8">
    <source>
        <dbReference type="SAM" id="MobiDB-lite"/>
    </source>
</evidence>
<feature type="compositionally biased region" description="Low complexity" evidence="8">
    <location>
        <begin position="1"/>
        <end position="20"/>
    </location>
</feature>
<dbReference type="EMBL" id="LWDF02000200">
    <property type="protein sequence ID" value="KAE8254163.1"/>
    <property type="molecule type" value="Genomic_DNA"/>
</dbReference>
<evidence type="ECO:0000256" key="6">
    <source>
        <dbReference type="ARBA" id="ARBA00047886"/>
    </source>
</evidence>
<dbReference type="EC" id="2.4.1.173" evidence="2"/>
<evidence type="ECO:0000256" key="5">
    <source>
        <dbReference type="ARBA" id="ARBA00029843"/>
    </source>
</evidence>
<dbReference type="InterPro" id="IPR010610">
    <property type="entry name" value="EryCIII-like_C"/>
</dbReference>
<dbReference type="SUPFAM" id="SSF53756">
    <property type="entry name" value="UDP-Glycosyltransferase/glycogen phosphorylase"/>
    <property type="match status" value="1"/>
</dbReference>
<dbReference type="Proteomes" id="UP000077521">
    <property type="component" value="Unassembled WGS sequence"/>
</dbReference>
<dbReference type="GO" id="GO:0016906">
    <property type="term" value="F:sterol 3-beta-glucosyltransferase activity"/>
    <property type="evidence" value="ECO:0007669"/>
    <property type="project" value="UniProtKB-EC"/>
</dbReference>
<dbReference type="SUPFAM" id="SSF50729">
    <property type="entry name" value="PH domain-like"/>
    <property type="match status" value="1"/>
</dbReference>
<dbReference type="CDD" id="cd03784">
    <property type="entry name" value="GT1_Gtf-like"/>
    <property type="match status" value="1"/>
</dbReference>
<feature type="region of interest" description="Disordered" evidence="8">
    <location>
        <begin position="618"/>
        <end position="639"/>
    </location>
</feature>
<feature type="compositionally biased region" description="Low complexity" evidence="8">
    <location>
        <begin position="946"/>
        <end position="956"/>
    </location>
</feature>
<organism evidence="10 11">
    <name type="scientific">Tilletia indica</name>
    <dbReference type="NCBI Taxonomy" id="43049"/>
    <lineage>
        <taxon>Eukaryota</taxon>
        <taxon>Fungi</taxon>
        <taxon>Dikarya</taxon>
        <taxon>Basidiomycota</taxon>
        <taxon>Ustilaginomycotina</taxon>
        <taxon>Exobasidiomycetes</taxon>
        <taxon>Tilletiales</taxon>
        <taxon>Tilletiaceae</taxon>
        <taxon>Tilletia</taxon>
    </lineage>
</organism>
<comment type="similarity">
    <text evidence="1">Belongs to the glycosyltransferase 28 family.</text>
</comment>
<keyword evidence="3" id="KW-0328">Glycosyltransferase</keyword>
<feature type="compositionally biased region" description="Polar residues" evidence="8">
    <location>
        <begin position="828"/>
        <end position="839"/>
    </location>
</feature>
<reference evidence="10" key="2">
    <citation type="journal article" date="2019" name="IMA Fungus">
        <title>Genome sequencing and comparison of five Tilletia species to identify candidate genes for the detection of regulated species infecting wheat.</title>
        <authorList>
            <person name="Nguyen H.D.T."/>
            <person name="Sultana T."/>
            <person name="Kesanakurti P."/>
            <person name="Hambleton S."/>
        </authorList>
    </citation>
    <scope>NUCLEOTIDE SEQUENCE</scope>
    <source>
        <strain evidence="10">DAOMC 236416</strain>
    </source>
</reference>
<feature type="region of interest" description="Disordered" evidence="8">
    <location>
        <begin position="825"/>
        <end position="846"/>
    </location>
</feature>
<feature type="compositionally biased region" description="Low complexity" evidence="8">
    <location>
        <begin position="514"/>
        <end position="527"/>
    </location>
</feature>
<dbReference type="Gene3D" id="3.40.50.2000">
    <property type="entry name" value="Glycogen Phosphorylase B"/>
    <property type="match status" value="2"/>
</dbReference>
<feature type="region of interest" description="Disordered" evidence="8">
    <location>
        <begin position="243"/>
        <end position="308"/>
    </location>
</feature>
<feature type="region of interest" description="Disordered" evidence="8">
    <location>
        <begin position="1737"/>
        <end position="1760"/>
    </location>
</feature>
<feature type="region of interest" description="Disordered" evidence="8">
    <location>
        <begin position="937"/>
        <end position="987"/>
    </location>
</feature>
<name>A0A177TFZ9_9BASI</name>
<feature type="compositionally biased region" description="Acidic residues" evidence="8">
    <location>
        <begin position="977"/>
        <end position="987"/>
    </location>
</feature>
<gene>
    <name evidence="10" type="ORF">A4X13_0g3519</name>
</gene>
<accession>A0A177TFZ9</accession>
<feature type="region of interest" description="Disordered" evidence="8">
    <location>
        <begin position="88"/>
        <end position="120"/>
    </location>
</feature>
<dbReference type="FunFam" id="3.40.50.2000:FF:000009">
    <property type="entry name" value="Sterol 3-beta-glucosyltransferase UGT80A2"/>
    <property type="match status" value="1"/>
</dbReference>
<feature type="region of interest" description="Disordered" evidence="8">
    <location>
        <begin position="1888"/>
        <end position="1927"/>
    </location>
</feature>
<feature type="region of interest" description="Disordered" evidence="8">
    <location>
        <begin position="714"/>
        <end position="794"/>
    </location>
</feature>
<dbReference type="Pfam" id="PF06722">
    <property type="entry name" value="EryCIII-like_C"/>
    <property type="match status" value="1"/>
</dbReference>
<dbReference type="Gene3D" id="2.30.29.30">
    <property type="entry name" value="Pleckstrin-homology domain (PH domain)/Phosphotyrosine-binding domain (PTB)"/>
    <property type="match status" value="2"/>
</dbReference>
<dbReference type="InterPro" id="IPR002213">
    <property type="entry name" value="UDP_glucos_trans"/>
</dbReference>
<feature type="region of interest" description="Disordered" evidence="8">
    <location>
        <begin position="476"/>
        <end position="543"/>
    </location>
</feature>
<feature type="region of interest" description="Disordered" evidence="8">
    <location>
        <begin position="1948"/>
        <end position="2000"/>
    </location>
</feature>
<feature type="compositionally biased region" description="Polar residues" evidence="8">
    <location>
        <begin position="253"/>
        <end position="274"/>
    </location>
</feature>
<feature type="compositionally biased region" description="Polar residues" evidence="8">
    <location>
        <begin position="286"/>
        <end position="304"/>
    </location>
</feature>
<evidence type="ECO:0000313" key="11">
    <source>
        <dbReference type="Proteomes" id="UP000077521"/>
    </source>
</evidence>
<keyword evidence="11" id="KW-1185">Reference proteome</keyword>
<dbReference type="GO" id="GO:0016125">
    <property type="term" value="P:sterol metabolic process"/>
    <property type="evidence" value="ECO:0007669"/>
    <property type="project" value="TreeGrafter"/>
</dbReference>
<dbReference type="Pfam" id="PF03033">
    <property type="entry name" value="Glyco_transf_28"/>
    <property type="match status" value="1"/>
</dbReference>
<dbReference type="InterPro" id="IPR050426">
    <property type="entry name" value="Glycosyltransferase_28"/>
</dbReference>
<feature type="region of interest" description="Disordered" evidence="8">
    <location>
        <begin position="1347"/>
        <end position="1432"/>
    </location>
</feature>
<feature type="compositionally biased region" description="Low complexity" evidence="8">
    <location>
        <begin position="1915"/>
        <end position="1927"/>
    </location>
</feature>
<feature type="compositionally biased region" description="Polar residues" evidence="8">
    <location>
        <begin position="88"/>
        <end position="102"/>
    </location>
</feature>
<dbReference type="InterPro" id="IPR004276">
    <property type="entry name" value="GlycoTrans_28_N"/>
</dbReference>
<feature type="domain" description="PH" evidence="9">
    <location>
        <begin position="528"/>
        <end position="671"/>
    </location>
</feature>
<evidence type="ECO:0000259" key="9">
    <source>
        <dbReference type="SMART" id="SM00233"/>
    </source>
</evidence>
<dbReference type="PANTHER" id="PTHR48050">
    <property type="entry name" value="STEROL 3-BETA-GLUCOSYLTRANSFERASE"/>
    <property type="match status" value="1"/>
</dbReference>
<sequence length="2000" mass="212726">MSSREQQQSASAEQSLSISAVPAQSALPDPFSPSPSRSASSAPSTRSSRSDDSISPSASASQVRANQVLADHALGGASAAFAEDLATAQTQPFLSQDSTSPADHQGGEPVEPPPAVDALQPSPLHMLTLLGSQLLQHDQHRQQDEQARELGLSGIEELFNEEEAARLEIEEEEASFFLDDHLPSFDAMEQSRSSLPQTPHLSDSLTENLRLEGAAASVPLRTLPLALVQESIANLAVAGDIDEQTPRGPLTPLQASQLISPGTNRSREGPSSLSPRMESIARVGGSSETPSSEAFEQKTLSPDSNRTKRSLAFATPEEPTKALAPSARQLLASHLVKLFGLPPSITSADGSTRPVRVLSLHPAHLFRSGTLLTGTLYLTSTHMLFYAYMRPRAPGAVLQMGMLGVARGKGWGWADDAWARSHGRSAALAAASPAVAQESGSDSVATLQGHSRGSFGAAARIGALLRMPSAALGVGSSNTSAAAQGSATTPSPSDSAFLFGTTPTTRAPFGGFEPVSTSSATSAVAPPLRQQSTATATNMSFGRRAPRKRAHHFVLTPRSLSWFASERDPYFPVGQLDLRWVRAVYEPVSGSDTIPGGSEKAEAKAAAEWFVEYVIPPGPRKQQTSRAGGKGAAAKKDTDEQERRYTLLLRAPSAEEAHSWCEAVRRAVLRAGGADSIQGGKPSTNAGASLDVRRDSVRVSIPLGRIVDVEGSVGASGVSGADIVDGGVSGGRSRGRKGKGRATEGPTGEDDVEGQSGPSPEDDEADGRTFVIRVWDNDSKSTSTNTSSQTDDADDVVPLDEYCFVDVQRQQDLWRRLERALARVPPATDSQAAGQQDANVTGEGDEDDLARTYTEKPVPFTYPPSITRPISPRMSLPRALSGPAKRLATGLSFTRPVAVGLGVGASNVKNFVGYSAMGLVERVKEVWTVAPAGVAGRDNAGVGIGSSPSLSQPASRSRSRSRSGSEGWIADEMKVEDGEEGEEGVEVLEEEGDAEADLADSMSFSIVDLSSSTGNLDGADESDIDNISSGGNGSKTRTKAEQYNLDLFYRTFVLPLSPSSLSLSDPDILGGHAEGVLSETFSSPGSRSGTSSSLDRSATAERLLHTFTTASLYRVLPIAGRLFVSERFLCFRSARGLVSRVNAGLGGLAQGAAGLAAAVSNLASQPGVGTAAAAAGAAARPLLAATGFAGGSASSLPTAGSGAGGAATGGGRTLMMLPLADVIGVANNRAYRYGHSGMVVMVRGHEEIFFEFSSANEQRLCISTIEHQMEVLHRNSADRTNRVPPIAVPTTERSDAFILRDLGERLDWSMHSSIHSNFPGSSVFPTCASDDYLDAPAQAARRLRSELGMTSPVTSPSSPKFSRAVLSPNRSGVGEHAGQRKRSRSISTMSAPGLRSVGEGGRELSSAVATVPAGDVSTTDTDTGTTTSSDLLSVSSKPKSSLHFTMLTIGSRGDVQPYIALSKRLLAEGHRVRIATHGEFREWIEGHGIEFYEVGGDPAELMRICVENGTFTLSFLREGVTKFRGWLDDLLVSSWAACQGTDIVIESPSAMAGIHIAEALQVPYFRAFTMPWTRTRTYPHAFAVPSGKAGGNYNYMTYVIFDQVFWRASAGQVNRWRRKTLGLRSTSLEEMSQHKVPFLYNFSPSLVPKPLDWYDWIHVTGFWFLDGPENSKTRTWEPPAELVTFIMRAREAKRKVVYIGWGSIVLSNAEETHQIVVEAVRKSGVCAILSKGWSDRLSNKTQQQSEDQQQREGEEEEDMSDRILELNSVPHDWLFPQLDAACHHGGAGTLGASLRAGIPTIVKPHFADQFFWGQQVETLGVGRCIRGSLSRDKLAEALQVATRDDRMVRRARELGERIVREDGVGEAIKAIYRDLDYASSLIKRDTGLDGRSGGKPFVPSVATPAPTRHPASLVPPARTTSTRPTATGEEFAGTSAILASVGLGGRKSRETVREAPFAVASGPSSATEAKKRGDENLDDDAASETMSEAWSVVSGSEDDR</sequence>
<feature type="compositionally biased region" description="Low complexity" evidence="8">
    <location>
        <begin position="34"/>
        <end position="61"/>
    </location>
</feature>
<dbReference type="SMART" id="SM00233">
    <property type="entry name" value="PH"/>
    <property type="match status" value="1"/>
</dbReference>
<protein>
    <recommendedName>
        <fullName evidence="2">sterol 3beta-glucosyltransferase</fullName>
        <ecNumber evidence="2">2.4.1.173</ecNumber>
    </recommendedName>
    <alternativeName>
        <fullName evidence="5">Autophagy-related protein 26</fullName>
    </alternativeName>
</protein>
<feature type="compositionally biased region" description="Low complexity" evidence="8">
    <location>
        <begin position="1414"/>
        <end position="1432"/>
    </location>
</feature>
<evidence type="ECO:0000256" key="2">
    <source>
        <dbReference type="ARBA" id="ARBA00012650"/>
    </source>
</evidence>
<comment type="caution">
    <text evidence="10">The sequence shown here is derived from an EMBL/GenBank/DDBJ whole genome shotgun (WGS) entry which is preliminary data.</text>
</comment>
<feature type="compositionally biased region" description="Low complexity" evidence="8">
    <location>
        <begin position="780"/>
        <end position="790"/>
    </location>
</feature>
<proteinExistence type="inferred from homology"/>
<comment type="catalytic activity">
    <reaction evidence="6">
        <text>ergosterol + UDP-alpha-D-glucose = ergosteryl 3-beta-D-glucoside + UDP + H(+)</text>
        <dbReference type="Rhea" id="RHEA:61836"/>
        <dbReference type="ChEBI" id="CHEBI:15378"/>
        <dbReference type="ChEBI" id="CHEBI:16933"/>
        <dbReference type="ChEBI" id="CHEBI:52973"/>
        <dbReference type="ChEBI" id="CHEBI:58223"/>
        <dbReference type="ChEBI" id="CHEBI:58885"/>
    </reaction>
    <physiologicalReaction direction="left-to-right" evidence="6">
        <dbReference type="Rhea" id="RHEA:61837"/>
    </physiologicalReaction>
</comment>
<evidence type="ECO:0000256" key="4">
    <source>
        <dbReference type="ARBA" id="ARBA00022679"/>
    </source>
</evidence>
<dbReference type="InterPro" id="IPR001849">
    <property type="entry name" value="PH_domain"/>
</dbReference>
<dbReference type="GO" id="GO:0005975">
    <property type="term" value="P:carbohydrate metabolic process"/>
    <property type="evidence" value="ECO:0007669"/>
    <property type="project" value="InterPro"/>
</dbReference>
<dbReference type="PANTHER" id="PTHR48050:SF25">
    <property type="entry name" value="STEROL 3-BETA-GLUCOSYLTRANSFERASE"/>
    <property type="match status" value="1"/>
</dbReference>
<comment type="catalytic activity">
    <reaction evidence="7">
        <text>a sterol + UDP-alpha-D-glucose = a sterol 3-beta-D-glucoside + UDP + H(+)</text>
        <dbReference type="Rhea" id="RHEA:22724"/>
        <dbReference type="ChEBI" id="CHEBI:15378"/>
        <dbReference type="ChEBI" id="CHEBI:15889"/>
        <dbReference type="ChEBI" id="CHEBI:37424"/>
        <dbReference type="ChEBI" id="CHEBI:58223"/>
        <dbReference type="ChEBI" id="CHEBI:58885"/>
        <dbReference type="EC" id="2.4.1.173"/>
    </reaction>
    <physiologicalReaction direction="left-to-right" evidence="7">
        <dbReference type="Rhea" id="RHEA:22725"/>
    </physiologicalReaction>
</comment>
<evidence type="ECO:0000256" key="3">
    <source>
        <dbReference type="ARBA" id="ARBA00022676"/>
    </source>
</evidence>
<keyword evidence="4" id="KW-0808">Transferase</keyword>
<evidence type="ECO:0000256" key="7">
    <source>
        <dbReference type="ARBA" id="ARBA00049453"/>
    </source>
</evidence>
<feature type="compositionally biased region" description="Polar residues" evidence="8">
    <location>
        <begin position="476"/>
        <end position="494"/>
    </location>
</feature>